<dbReference type="InterPro" id="IPR036388">
    <property type="entry name" value="WH-like_DNA-bd_sf"/>
</dbReference>
<reference evidence="7 8" key="1">
    <citation type="submission" date="2023-08" db="EMBL/GenBank/DDBJ databases">
        <title>The whole genome sequence of Lysobacter yananisis.</title>
        <authorList>
            <person name="Sun H."/>
        </authorList>
    </citation>
    <scope>NUCLEOTIDE SEQUENCE [LARGE SCALE GENOMIC DNA]</scope>
    <source>
        <strain evidence="7 8">SNNU513</strain>
    </source>
</reference>
<evidence type="ECO:0000313" key="7">
    <source>
        <dbReference type="EMBL" id="WMT03710.1"/>
    </source>
</evidence>
<dbReference type="PANTHER" id="PTHR36842">
    <property type="entry name" value="PROTEIN TOLB HOMOLOG"/>
    <property type="match status" value="1"/>
</dbReference>
<evidence type="ECO:0000259" key="6">
    <source>
        <dbReference type="PROSITE" id="PS51755"/>
    </source>
</evidence>
<dbReference type="PROSITE" id="PS51755">
    <property type="entry name" value="OMPR_PHOB"/>
    <property type="match status" value="1"/>
</dbReference>
<organism evidence="7 8">
    <name type="scientific">Lysobacter yananisis</name>
    <dbReference type="NCBI Taxonomy" id="1003114"/>
    <lineage>
        <taxon>Bacteria</taxon>
        <taxon>Pseudomonadati</taxon>
        <taxon>Pseudomonadota</taxon>
        <taxon>Gammaproteobacteria</taxon>
        <taxon>Lysobacterales</taxon>
        <taxon>Lysobacteraceae</taxon>
        <taxon>Lysobacter</taxon>
    </lineage>
</organism>
<feature type="transmembrane region" description="Helical" evidence="5">
    <location>
        <begin position="180"/>
        <end position="199"/>
    </location>
</feature>
<evidence type="ECO:0000256" key="1">
    <source>
        <dbReference type="ARBA" id="ARBA00009820"/>
    </source>
</evidence>
<dbReference type="Proteomes" id="UP001229313">
    <property type="component" value="Chromosome"/>
</dbReference>
<keyword evidence="8" id="KW-1185">Reference proteome</keyword>
<dbReference type="Pfam" id="PF00486">
    <property type="entry name" value="Trans_reg_C"/>
    <property type="match status" value="1"/>
</dbReference>
<accession>A0ABY9P9F3</accession>
<name>A0ABY9P9F3_9GAMM</name>
<feature type="compositionally biased region" description="Polar residues" evidence="4">
    <location>
        <begin position="267"/>
        <end position="276"/>
    </location>
</feature>
<dbReference type="Gene3D" id="2.120.10.30">
    <property type="entry name" value="TolB, C-terminal domain"/>
    <property type="match status" value="3"/>
</dbReference>
<keyword evidence="5" id="KW-0472">Membrane</keyword>
<protein>
    <submittedName>
        <fullName evidence="7">Winged helix-turn-helix domain-containing protein</fullName>
    </submittedName>
</protein>
<gene>
    <name evidence="7" type="ORF">RDV84_02360</name>
</gene>
<dbReference type="CDD" id="cd00383">
    <property type="entry name" value="trans_reg_C"/>
    <property type="match status" value="1"/>
</dbReference>
<feature type="domain" description="OmpR/PhoB-type" evidence="6">
    <location>
        <begin position="14"/>
        <end position="114"/>
    </location>
</feature>
<evidence type="ECO:0000256" key="3">
    <source>
        <dbReference type="PROSITE-ProRule" id="PRU01091"/>
    </source>
</evidence>
<dbReference type="InterPro" id="IPR011042">
    <property type="entry name" value="6-blade_b-propeller_TolB-like"/>
</dbReference>
<dbReference type="SUPFAM" id="SSF82171">
    <property type="entry name" value="DPP6 N-terminal domain-like"/>
    <property type="match status" value="2"/>
</dbReference>
<dbReference type="Pfam" id="PF07676">
    <property type="entry name" value="PD40"/>
    <property type="match status" value="3"/>
</dbReference>
<dbReference type="SUPFAM" id="SSF46894">
    <property type="entry name" value="C-terminal effector domain of the bipartite response regulators"/>
    <property type="match status" value="1"/>
</dbReference>
<dbReference type="InterPro" id="IPR011659">
    <property type="entry name" value="WD40"/>
</dbReference>
<evidence type="ECO:0000256" key="4">
    <source>
        <dbReference type="SAM" id="MobiDB-lite"/>
    </source>
</evidence>
<dbReference type="EMBL" id="CP133568">
    <property type="protein sequence ID" value="WMT03710.1"/>
    <property type="molecule type" value="Genomic_DNA"/>
</dbReference>
<dbReference type="InterPro" id="IPR016032">
    <property type="entry name" value="Sig_transdc_resp-reg_C-effctor"/>
</dbReference>
<feature type="region of interest" description="Disordered" evidence="4">
    <location>
        <begin position="267"/>
        <end position="287"/>
    </location>
</feature>
<dbReference type="InterPro" id="IPR001867">
    <property type="entry name" value="OmpR/PhoB-type_DNA-bd"/>
</dbReference>
<dbReference type="PANTHER" id="PTHR36842:SF1">
    <property type="entry name" value="PROTEIN TOLB"/>
    <property type="match status" value="1"/>
</dbReference>
<dbReference type="Gene3D" id="1.10.10.10">
    <property type="entry name" value="Winged helix-like DNA-binding domain superfamily/Winged helix DNA-binding domain"/>
    <property type="match status" value="1"/>
</dbReference>
<keyword evidence="5" id="KW-1133">Transmembrane helix</keyword>
<keyword evidence="5" id="KW-0812">Transmembrane</keyword>
<keyword evidence="2 3" id="KW-0238">DNA-binding</keyword>
<comment type="similarity">
    <text evidence="1">Belongs to the TolB family.</text>
</comment>
<evidence type="ECO:0000256" key="2">
    <source>
        <dbReference type="ARBA" id="ARBA00023125"/>
    </source>
</evidence>
<dbReference type="RefSeq" id="WP_309152328.1">
    <property type="nucleotide sequence ID" value="NZ_CP133568.1"/>
</dbReference>
<evidence type="ECO:0000313" key="8">
    <source>
        <dbReference type="Proteomes" id="UP001229313"/>
    </source>
</evidence>
<feature type="DNA-binding region" description="OmpR/PhoB-type" evidence="3">
    <location>
        <begin position="14"/>
        <end position="114"/>
    </location>
</feature>
<proteinExistence type="inferred from homology"/>
<sequence>MPRTHEPSTPSLPAEHLRVGDCVVDIPLREIRAPGARRPRRITPKAMGVLLVLVDHADRVVSRDALLAEVWPDTLPTDDVVTQAVTQLRKAFDEDRGNPRYIETIAKNGYRLLAKVRWLVPEQAAAAGEAEPAGEGASVATAGADGAAAAVATPAIARAERIEPVPLPNQPRPRGTWRSLVATVAVVLVLVVLLVWWSLARQAHAPGAAPAALDPARVANAARPYRLITSMPGFEVQPTLSPDAALVAYVAIPDGQRGTAILVQTTDQTPPRQLTRPSGLAEDSAPAWSPDGRSIAFLRVDPARACKVLLIAANGGAEREIGDCDPRNPPTFEWTPDGRGLIFGSMQTAQGIVGMRVLDLASGEWRAVPYRTGAGNLDLSPRFSPDGRWIVFLRNNPQGDFWRLPAEGGTAERLSQLSADVRGWDWLPDSRSILFGRMIDGDTRLYRLDLETGQARDLGIESAQFPAVAASRPAAAFVQRKPYFGLFRVVLGDTSKGAVHVVDPLFPSSARDMLPAVAPDGRQIVFFSDRSGSNHLWWADLDQPDSLRMLPGVTPGTRYGASWSADSGRVSVVGPDADGRNVIFEVIPASGRVTRLPAPVDEPIQAMQLPDPNRMLVLAGAGDGRLRLHLFDRSRSPWKLLAAIDDVVEAKADPAHNRLLFARQTQSGLWQADLGLAAASIRQIDDSEPVADRYRLWDVAVATGELRYMDQQPTCLSLMRRMATPELPPSVLCLDQSRRSAINGFSLSPRGDTVYLALAKWDGADIGYMDLPEEPKTFVPGWLN</sequence>
<evidence type="ECO:0000256" key="5">
    <source>
        <dbReference type="SAM" id="Phobius"/>
    </source>
</evidence>
<dbReference type="SMART" id="SM00862">
    <property type="entry name" value="Trans_reg_C"/>
    <property type="match status" value="1"/>
</dbReference>